<dbReference type="Pfam" id="PF07690">
    <property type="entry name" value="MFS_1"/>
    <property type="match status" value="1"/>
</dbReference>
<evidence type="ECO:0000256" key="3">
    <source>
        <dbReference type="SAM" id="MobiDB-lite"/>
    </source>
</evidence>
<feature type="transmembrane region" description="Helical" evidence="4">
    <location>
        <begin position="402"/>
        <end position="423"/>
    </location>
</feature>
<evidence type="ECO:0000256" key="4">
    <source>
        <dbReference type="SAM" id="Phobius"/>
    </source>
</evidence>
<dbReference type="GO" id="GO:0016020">
    <property type="term" value="C:membrane"/>
    <property type="evidence" value="ECO:0007669"/>
    <property type="project" value="UniProtKB-SubCell"/>
</dbReference>
<name>A0A401GW01_9APHY</name>
<comment type="subcellular location">
    <subcellularLocation>
        <location evidence="1">Membrane</location>
        <topology evidence="1">Multi-pass membrane protein</topology>
    </subcellularLocation>
</comment>
<reference evidence="5 6" key="1">
    <citation type="journal article" date="2018" name="Sci. Rep.">
        <title>Genome sequence of the cauliflower mushroom Sparassis crispa (Hanabiratake) and its association with beneficial usage.</title>
        <authorList>
            <person name="Kiyama R."/>
            <person name="Furutani Y."/>
            <person name="Kawaguchi K."/>
            <person name="Nakanishi T."/>
        </authorList>
    </citation>
    <scope>NUCLEOTIDE SEQUENCE [LARGE SCALE GENOMIC DNA]</scope>
</reference>
<feature type="transmembrane region" description="Helical" evidence="4">
    <location>
        <begin position="111"/>
        <end position="129"/>
    </location>
</feature>
<feature type="transmembrane region" description="Helical" evidence="4">
    <location>
        <begin position="243"/>
        <end position="263"/>
    </location>
</feature>
<feature type="transmembrane region" description="Helical" evidence="4">
    <location>
        <begin position="42"/>
        <end position="60"/>
    </location>
</feature>
<comment type="similarity">
    <text evidence="2">Belongs to the major facilitator superfamily. Monocarboxylate porter (TC 2.A.1.13) family.</text>
</comment>
<protein>
    <submittedName>
        <fullName evidence="5">Aspyridones efflux protein</fullName>
    </submittedName>
</protein>
<feature type="transmembrane region" description="Helical" evidence="4">
    <location>
        <begin position="308"/>
        <end position="330"/>
    </location>
</feature>
<evidence type="ECO:0000256" key="2">
    <source>
        <dbReference type="ARBA" id="ARBA00006727"/>
    </source>
</evidence>
<keyword evidence="4" id="KW-0472">Membrane</keyword>
<dbReference type="SUPFAM" id="SSF103473">
    <property type="entry name" value="MFS general substrate transporter"/>
    <property type="match status" value="1"/>
</dbReference>
<feature type="transmembrane region" description="Helical" evidence="4">
    <location>
        <begin position="202"/>
        <end position="222"/>
    </location>
</feature>
<dbReference type="PANTHER" id="PTHR11360:SF234">
    <property type="entry name" value="MFS-TYPE TRANSPORTER DBAD-RELATED"/>
    <property type="match status" value="1"/>
</dbReference>
<evidence type="ECO:0000313" key="6">
    <source>
        <dbReference type="Proteomes" id="UP000287166"/>
    </source>
</evidence>
<proteinExistence type="inferred from homology"/>
<organism evidence="5 6">
    <name type="scientific">Sparassis crispa</name>
    <dbReference type="NCBI Taxonomy" id="139825"/>
    <lineage>
        <taxon>Eukaryota</taxon>
        <taxon>Fungi</taxon>
        <taxon>Dikarya</taxon>
        <taxon>Basidiomycota</taxon>
        <taxon>Agaricomycotina</taxon>
        <taxon>Agaricomycetes</taxon>
        <taxon>Polyporales</taxon>
        <taxon>Sparassidaceae</taxon>
        <taxon>Sparassis</taxon>
    </lineage>
</organism>
<feature type="transmembrane region" description="Helical" evidence="4">
    <location>
        <begin position="135"/>
        <end position="157"/>
    </location>
</feature>
<dbReference type="EMBL" id="BFAD01000009">
    <property type="protein sequence ID" value="GBE86407.1"/>
    <property type="molecule type" value="Genomic_DNA"/>
</dbReference>
<keyword evidence="4" id="KW-0812">Transmembrane</keyword>
<dbReference type="Proteomes" id="UP000287166">
    <property type="component" value="Unassembled WGS sequence"/>
</dbReference>
<keyword evidence="4" id="KW-1133">Transmembrane helix</keyword>
<feature type="transmembrane region" description="Helical" evidence="4">
    <location>
        <begin position="336"/>
        <end position="355"/>
    </location>
</feature>
<dbReference type="Gene3D" id="1.20.1250.20">
    <property type="entry name" value="MFS general substrate transporter like domains"/>
    <property type="match status" value="2"/>
</dbReference>
<dbReference type="AlphaFoldDB" id="A0A401GW01"/>
<dbReference type="PANTHER" id="PTHR11360">
    <property type="entry name" value="MONOCARBOXYLATE TRANSPORTER"/>
    <property type="match status" value="1"/>
</dbReference>
<feature type="transmembrane region" description="Helical" evidence="4">
    <location>
        <begin position="169"/>
        <end position="190"/>
    </location>
</feature>
<sequence length="436" mass="47058">MSEVTVGQNMSADDKEANKQSVGSTPATFVDDIDEPEGGLRAWLTVIGGWIICFCTFGYSSSFGVYQSLYLKAGAGSSSGISWIGSVQLCLMFATGLIAGRLFDVGYFHHLMFFGTLLYCFALFMLSLAHSQDYYQLMLSQGLAAGIGGGCLLVPSLSAQAQHWNKRRAFAMGIVLTGTGIGGIVYPIMINQLFQTSAGFAWTVRYTAFMTLGLLVIANCIMTTRMPSAKELQNRRSPDIMSILTDTPYMIAALGAFFCLWGLFYPYFYLQVFVEDHGLSPTLAFYTIAILNAGSVPGRCLPNLIGDIIGPFNVFIPCCFICGALMFAMFGCTSPGGVIVFSILFGFFSGACIAINPPALVSLSRNRDEMGLRIGIGYFIASLALLTGTPINGALLNPGNKWANPTVFSGVVMIVGSFLLLIARRGVVERKHTQRV</sequence>
<keyword evidence="6" id="KW-1185">Reference proteome</keyword>
<feature type="transmembrane region" description="Helical" evidence="4">
    <location>
        <begin position="376"/>
        <end position="396"/>
    </location>
</feature>
<dbReference type="GO" id="GO:0022857">
    <property type="term" value="F:transmembrane transporter activity"/>
    <property type="evidence" value="ECO:0007669"/>
    <property type="project" value="InterPro"/>
</dbReference>
<dbReference type="InterPro" id="IPR050327">
    <property type="entry name" value="Proton-linked_MCT"/>
</dbReference>
<feature type="region of interest" description="Disordered" evidence="3">
    <location>
        <begin position="1"/>
        <end position="28"/>
    </location>
</feature>
<evidence type="ECO:0000256" key="1">
    <source>
        <dbReference type="ARBA" id="ARBA00004141"/>
    </source>
</evidence>
<evidence type="ECO:0000313" key="5">
    <source>
        <dbReference type="EMBL" id="GBE86407.1"/>
    </source>
</evidence>
<feature type="transmembrane region" description="Helical" evidence="4">
    <location>
        <begin position="283"/>
        <end position="301"/>
    </location>
</feature>
<dbReference type="OrthoDB" id="6499973at2759"/>
<dbReference type="InterPro" id="IPR011701">
    <property type="entry name" value="MFS"/>
</dbReference>
<accession>A0A401GW01</accession>
<feature type="transmembrane region" description="Helical" evidence="4">
    <location>
        <begin position="80"/>
        <end position="99"/>
    </location>
</feature>
<feature type="compositionally biased region" description="Polar residues" evidence="3">
    <location>
        <begin position="1"/>
        <end position="11"/>
    </location>
</feature>
<dbReference type="RefSeq" id="XP_027617320.1">
    <property type="nucleotide sequence ID" value="XM_027761519.1"/>
</dbReference>
<dbReference type="InParanoid" id="A0A401GW01"/>
<gene>
    <name evidence="5" type="ORF">SCP_0902860</name>
</gene>
<dbReference type="GeneID" id="38783324"/>
<comment type="caution">
    <text evidence="5">The sequence shown here is derived from an EMBL/GenBank/DDBJ whole genome shotgun (WGS) entry which is preliminary data.</text>
</comment>
<dbReference type="InterPro" id="IPR036259">
    <property type="entry name" value="MFS_trans_sf"/>
</dbReference>